<keyword evidence="1" id="KW-1133">Transmembrane helix</keyword>
<keyword evidence="1" id="KW-0472">Membrane</keyword>
<dbReference type="RefSeq" id="WP_135150291.1">
    <property type="nucleotide sequence ID" value="NZ_SOMN01000001.1"/>
</dbReference>
<accession>A0A4Y8MBQ8</accession>
<dbReference type="InterPro" id="IPR024515">
    <property type="entry name" value="DUF3397"/>
</dbReference>
<feature type="transmembrane region" description="Helical" evidence="1">
    <location>
        <begin position="12"/>
        <end position="29"/>
    </location>
</feature>
<evidence type="ECO:0000313" key="3">
    <source>
        <dbReference type="Proteomes" id="UP000297900"/>
    </source>
</evidence>
<name>A0A4Y8MBQ8_9BACL</name>
<feature type="transmembrane region" description="Helical" evidence="1">
    <location>
        <begin position="41"/>
        <end position="60"/>
    </location>
</feature>
<sequence>MGSIWNALVQSYAFLATVPIIPFLLVYIVSSLRGGDRKGAFRLAMDVTTAFLVGCVAMLINRRFDTNFGLFFLILLMLIGGGLIGNAQNRIKGKVDTNKLFRAVWRLSFFLLFVLYVVLMLMELLFPTRASS</sequence>
<dbReference type="OrthoDB" id="2661791at2"/>
<keyword evidence="3" id="KW-1185">Reference proteome</keyword>
<evidence type="ECO:0000313" key="2">
    <source>
        <dbReference type="EMBL" id="TFE31723.1"/>
    </source>
</evidence>
<protein>
    <submittedName>
        <fullName evidence="2">DUF3397 domain-containing protein</fullName>
    </submittedName>
</protein>
<dbReference type="Pfam" id="PF11877">
    <property type="entry name" value="DUF3397"/>
    <property type="match status" value="1"/>
</dbReference>
<dbReference type="AlphaFoldDB" id="A0A4Y8MBQ8"/>
<keyword evidence="1" id="KW-0812">Transmembrane</keyword>
<proteinExistence type="predicted"/>
<dbReference type="Proteomes" id="UP000297900">
    <property type="component" value="Unassembled WGS sequence"/>
</dbReference>
<evidence type="ECO:0000256" key="1">
    <source>
        <dbReference type="SAM" id="Phobius"/>
    </source>
</evidence>
<dbReference type="EMBL" id="SOMN01000001">
    <property type="protein sequence ID" value="TFE31723.1"/>
    <property type="molecule type" value="Genomic_DNA"/>
</dbReference>
<organism evidence="2 3">
    <name type="scientific">Cohnella luojiensis</name>
    <dbReference type="NCBI Taxonomy" id="652876"/>
    <lineage>
        <taxon>Bacteria</taxon>
        <taxon>Bacillati</taxon>
        <taxon>Bacillota</taxon>
        <taxon>Bacilli</taxon>
        <taxon>Bacillales</taxon>
        <taxon>Paenibacillaceae</taxon>
        <taxon>Cohnella</taxon>
    </lineage>
</organism>
<feature type="transmembrane region" description="Helical" evidence="1">
    <location>
        <begin position="104"/>
        <end position="126"/>
    </location>
</feature>
<gene>
    <name evidence="2" type="ORF">E2980_01210</name>
</gene>
<reference evidence="2 3" key="1">
    <citation type="submission" date="2019-03" db="EMBL/GenBank/DDBJ databases">
        <title>Cohnella endophytica sp. nov., a novel endophytic bacterium isolated from bark of Sonneratia apetala.</title>
        <authorList>
            <person name="Tuo L."/>
        </authorList>
    </citation>
    <scope>NUCLEOTIDE SEQUENCE [LARGE SCALE GENOMIC DNA]</scope>
    <source>
        <strain evidence="2 3">CCTCC AB 208254</strain>
    </source>
</reference>
<feature type="transmembrane region" description="Helical" evidence="1">
    <location>
        <begin position="66"/>
        <end position="84"/>
    </location>
</feature>
<comment type="caution">
    <text evidence="2">The sequence shown here is derived from an EMBL/GenBank/DDBJ whole genome shotgun (WGS) entry which is preliminary data.</text>
</comment>